<keyword evidence="9" id="KW-1185">Reference proteome</keyword>
<name>A0ABS0K4G3_9ACTN</name>
<protein>
    <submittedName>
        <fullName evidence="8">O-antigen ligase</fullName>
    </submittedName>
</protein>
<feature type="transmembrane region" description="Helical" evidence="6">
    <location>
        <begin position="326"/>
        <end position="346"/>
    </location>
</feature>
<comment type="caution">
    <text evidence="8">The sequence shown here is derived from an EMBL/GenBank/DDBJ whole genome shotgun (WGS) entry which is preliminary data.</text>
</comment>
<dbReference type="EMBL" id="JADOTY010000001">
    <property type="protein sequence ID" value="MBG6103487.1"/>
    <property type="molecule type" value="Genomic_DNA"/>
</dbReference>
<dbReference type="PANTHER" id="PTHR37422:SF13">
    <property type="entry name" value="LIPOPOLYSACCHARIDE BIOSYNTHESIS PROTEIN PA4999-RELATED"/>
    <property type="match status" value="1"/>
</dbReference>
<evidence type="ECO:0000256" key="6">
    <source>
        <dbReference type="SAM" id="Phobius"/>
    </source>
</evidence>
<feature type="region of interest" description="Disordered" evidence="5">
    <location>
        <begin position="428"/>
        <end position="447"/>
    </location>
</feature>
<evidence type="ECO:0000256" key="3">
    <source>
        <dbReference type="ARBA" id="ARBA00022989"/>
    </source>
</evidence>
<keyword evidence="4 6" id="KW-0472">Membrane</keyword>
<dbReference type="GO" id="GO:0016874">
    <property type="term" value="F:ligase activity"/>
    <property type="evidence" value="ECO:0007669"/>
    <property type="project" value="UniProtKB-KW"/>
</dbReference>
<dbReference type="InterPro" id="IPR051533">
    <property type="entry name" value="WaaL-like"/>
</dbReference>
<evidence type="ECO:0000256" key="2">
    <source>
        <dbReference type="ARBA" id="ARBA00022692"/>
    </source>
</evidence>
<feature type="transmembrane region" description="Helical" evidence="6">
    <location>
        <begin position="101"/>
        <end position="118"/>
    </location>
</feature>
<sequence>MSHLRPEESTRRVSVREIEGRPVLATEWPGLLLLGFTVFMAAWDPFWSLWYVGPAAAVAVLISGRMPRLRLPDLLAITTSAWAFATLLWTSNEEVTRKAAYMYAAACCLFVAARHVIAARPHQRFIGLAFLAGCLATGVRLINENASGRQGAALLDLTLRAGIEGITVNFTAYTLVTGALAAILLIICHGRSLVVKVASLTAMAMFGFGILLGGSRGAAIALTLAIVYLAISRMAPRASWIGVGVCAMAAIVVVAAGTTPQSGTAWLDGLFGRPTGDMSGRLLVWPEALHSWQESLLTGIGAGIFRENSPYNIGAHNLVLNLGNDLGLVGLLLYVGTIATAMVAAARTGATQRRLAGLTVAALLPIWLSGEWQTSQAAWLLLALVSATAWTNPPAAGQHRRPRTQTWRAAVGGSRTVAGPRFAATAAERKFAGESRPSVPVRSGAGR</sequence>
<keyword evidence="3 6" id="KW-1133">Transmembrane helix</keyword>
<dbReference type="Proteomes" id="UP000631791">
    <property type="component" value="Unassembled WGS sequence"/>
</dbReference>
<gene>
    <name evidence="8" type="ORF">IW249_003901</name>
</gene>
<feature type="transmembrane region" description="Helical" evidence="6">
    <location>
        <begin position="218"/>
        <end position="235"/>
    </location>
</feature>
<keyword evidence="8" id="KW-0436">Ligase</keyword>
<evidence type="ECO:0000256" key="1">
    <source>
        <dbReference type="ARBA" id="ARBA00004141"/>
    </source>
</evidence>
<dbReference type="RefSeq" id="WP_196922096.1">
    <property type="nucleotide sequence ID" value="NZ_JADOTY010000001.1"/>
</dbReference>
<comment type="subcellular location">
    <subcellularLocation>
        <location evidence="1">Membrane</location>
        <topology evidence="1">Multi-pass membrane protein</topology>
    </subcellularLocation>
</comment>
<feature type="domain" description="O-antigen ligase-related" evidence="7">
    <location>
        <begin position="202"/>
        <end position="335"/>
    </location>
</feature>
<organism evidence="8 9">
    <name type="scientific">Micromonospora vinacea</name>
    <dbReference type="NCBI Taxonomy" id="709878"/>
    <lineage>
        <taxon>Bacteria</taxon>
        <taxon>Bacillati</taxon>
        <taxon>Actinomycetota</taxon>
        <taxon>Actinomycetes</taxon>
        <taxon>Micromonosporales</taxon>
        <taxon>Micromonosporaceae</taxon>
        <taxon>Micromonospora</taxon>
    </lineage>
</organism>
<dbReference type="Pfam" id="PF04932">
    <property type="entry name" value="Wzy_C"/>
    <property type="match status" value="1"/>
</dbReference>
<proteinExistence type="predicted"/>
<evidence type="ECO:0000259" key="7">
    <source>
        <dbReference type="Pfam" id="PF04932"/>
    </source>
</evidence>
<feature type="transmembrane region" description="Helical" evidence="6">
    <location>
        <begin position="21"/>
        <end position="42"/>
    </location>
</feature>
<reference evidence="8 9" key="1">
    <citation type="submission" date="2020-11" db="EMBL/GenBank/DDBJ databases">
        <title>Sequencing the genomes of 1000 actinobacteria strains.</title>
        <authorList>
            <person name="Klenk H.-P."/>
        </authorList>
    </citation>
    <scope>NUCLEOTIDE SEQUENCE [LARGE SCALE GENOMIC DNA]</scope>
    <source>
        <strain evidence="8 9">DSM 101695</strain>
    </source>
</reference>
<dbReference type="InterPro" id="IPR007016">
    <property type="entry name" value="O-antigen_ligase-rel_domated"/>
</dbReference>
<dbReference type="PANTHER" id="PTHR37422">
    <property type="entry name" value="TEICHURONIC ACID BIOSYNTHESIS PROTEIN TUAE"/>
    <property type="match status" value="1"/>
</dbReference>
<evidence type="ECO:0000313" key="9">
    <source>
        <dbReference type="Proteomes" id="UP000631791"/>
    </source>
</evidence>
<evidence type="ECO:0000313" key="8">
    <source>
        <dbReference type="EMBL" id="MBG6103487.1"/>
    </source>
</evidence>
<accession>A0ABS0K4G3</accession>
<feature type="transmembrane region" description="Helical" evidence="6">
    <location>
        <begin position="71"/>
        <end position="89"/>
    </location>
</feature>
<feature type="transmembrane region" description="Helical" evidence="6">
    <location>
        <begin position="125"/>
        <end position="142"/>
    </location>
</feature>
<keyword evidence="2 6" id="KW-0812">Transmembrane</keyword>
<feature type="transmembrane region" description="Helical" evidence="6">
    <location>
        <begin position="240"/>
        <end position="258"/>
    </location>
</feature>
<feature type="transmembrane region" description="Helical" evidence="6">
    <location>
        <begin position="193"/>
        <end position="212"/>
    </location>
</feature>
<feature type="transmembrane region" description="Helical" evidence="6">
    <location>
        <begin position="162"/>
        <end position="186"/>
    </location>
</feature>
<feature type="transmembrane region" description="Helical" evidence="6">
    <location>
        <begin position="48"/>
        <end position="64"/>
    </location>
</feature>
<evidence type="ECO:0000256" key="5">
    <source>
        <dbReference type="SAM" id="MobiDB-lite"/>
    </source>
</evidence>
<evidence type="ECO:0000256" key="4">
    <source>
        <dbReference type="ARBA" id="ARBA00023136"/>
    </source>
</evidence>